<dbReference type="RefSeq" id="WP_245118864.1">
    <property type="nucleotide sequence ID" value="NZ_CP095061.1"/>
</dbReference>
<keyword evidence="3" id="KW-1185">Reference proteome</keyword>
<reference evidence="2" key="1">
    <citation type="submission" date="2022-04" db="EMBL/GenBank/DDBJ databases">
        <title>Hymenobacter sp. isolated from the air.</title>
        <authorList>
            <person name="Won M."/>
            <person name="Lee C.-M."/>
            <person name="Woen H.-Y."/>
            <person name="Kwon S.-W."/>
        </authorList>
    </citation>
    <scope>NUCLEOTIDE SEQUENCE</scope>
    <source>
        <strain evidence="2">5420S-77</strain>
    </source>
</reference>
<dbReference type="Proteomes" id="UP000830401">
    <property type="component" value="Chromosome"/>
</dbReference>
<proteinExistence type="predicted"/>
<evidence type="ECO:0000313" key="3">
    <source>
        <dbReference type="Proteomes" id="UP000830401"/>
    </source>
</evidence>
<sequence>MPLPNDLLPTLVHKAINRKKPFDSAGQQFRDAILWHTILEDASKNTRSLLYTYHLISNDASAFGDGKAGLHPELKEEARAVSPTAITYYSNMHKFITANYSPIQHITHEWLVSNINTGEVLSRIGDRIYSKTDKIIEFNRAHGEVFTYKSESVYLTFGTFSIVSHGVYTFSNGRVAVIVDIMGSCKHSGQAYVLTFPSDLANNTLIADTLKQVTTHLSYTVDVQFELQSDGSIVLGEVGDMSLSRWD</sequence>
<gene>
    <name evidence="2" type="ORF">MUN86_14935</name>
</gene>
<evidence type="ECO:0000313" key="2">
    <source>
        <dbReference type="EMBL" id="UOQ64856.1"/>
    </source>
</evidence>
<name>A0ABY4G251_9BACT</name>
<evidence type="ECO:0000259" key="1">
    <source>
        <dbReference type="Pfam" id="PF16289"/>
    </source>
</evidence>
<protein>
    <submittedName>
        <fullName evidence="2">PIN domain-containing protein</fullName>
    </submittedName>
</protein>
<dbReference type="Pfam" id="PF16289">
    <property type="entry name" value="PIN_12"/>
    <property type="match status" value="1"/>
</dbReference>
<feature type="domain" description="DUF4935" evidence="1">
    <location>
        <begin position="3"/>
        <end position="63"/>
    </location>
</feature>
<organism evidence="2 3">
    <name type="scientific">Hymenobacter volaticus</name>
    <dbReference type="NCBI Taxonomy" id="2932254"/>
    <lineage>
        <taxon>Bacteria</taxon>
        <taxon>Pseudomonadati</taxon>
        <taxon>Bacteroidota</taxon>
        <taxon>Cytophagia</taxon>
        <taxon>Cytophagales</taxon>
        <taxon>Hymenobacteraceae</taxon>
        <taxon>Hymenobacter</taxon>
    </lineage>
</organism>
<dbReference type="InterPro" id="IPR032557">
    <property type="entry name" value="DUF4935"/>
</dbReference>
<accession>A0ABY4G251</accession>
<dbReference type="EMBL" id="CP095061">
    <property type="protein sequence ID" value="UOQ64856.1"/>
    <property type="molecule type" value="Genomic_DNA"/>
</dbReference>